<evidence type="ECO:0000256" key="1">
    <source>
        <dbReference type="SAM" id="SignalP"/>
    </source>
</evidence>
<evidence type="ECO:0000313" key="3">
    <source>
        <dbReference type="Proteomes" id="UP000648801"/>
    </source>
</evidence>
<keyword evidence="1" id="KW-0732">Signal</keyword>
<evidence type="ECO:0008006" key="4">
    <source>
        <dbReference type="Google" id="ProtNLM"/>
    </source>
</evidence>
<evidence type="ECO:0000313" key="2">
    <source>
        <dbReference type="EMBL" id="GGA71945.1"/>
    </source>
</evidence>
<dbReference type="AlphaFoldDB" id="A0A916W7A0"/>
<proteinExistence type="predicted"/>
<dbReference type="EMBL" id="BMJB01000001">
    <property type="protein sequence ID" value="GGA71945.1"/>
    <property type="molecule type" value="Genomic_DNA"/>
</dbReference>
<name>A0A916W7A0_9BACT</name>
<gene>
    <name evidence="2" type="ORF">GCM10011507_24430</name>
</gene>
<dbReference type="RefSeq" id="WP_188759521.1">
    <property type="nucleotide sequence ID" value="NZ_BMJB01000001.1"/>
</dbReference>
<sequence length="214" mass="22576">MNFRNAVLFLAAAAIATLAAPAAHAQAAVYGTFTVNQLSNIVGSPVLPSGSCSTTQPIFNPSCISYNNSVVTLGGTLGAYYDFKSFGPVRLGADVRGTLSSAKRGAETFSNGSGSRLYDGLGGVRASFKTRWAPIRPYIQGSAGFAKSDYGVTDPIIHNNFQYMGYAGVDIKVLPVMDFRLVEFGYGGLNPLGTNGHNYPVKTVSSGIVFHLPF</sequence>
<accession>A0A916W7A0</accession>
<feature type="chain" id="PRO_5036973121" description="Outer membrane protein beta-barrel domain-containing protein" evidence="1">
    <location>
        <begin position="26"/>
        <end position="214"/>
    </location>
</feature>
<dbReference type="Proteomes" id="UP000648801">
    <property type="component" value="Unassembled WGS sequence"/>
</dbReference>
<reference evidence="2" key="1">
    <citation type="journal article" date="2014" name="Int. J. Syst. Evol. Microbiol.">
        <title>Complete genome sequence of Corynebacterium casei LMG S-19264T (=DSM 44701T), isolated from a smear-ripened cheese.</title>
        <authorList>
            <consortium name="US DOE Joint Genome Institute (JGI-PGF)"/>
            <person name="Walter F."/>
            <person name="Albersmeier A."/>
            <person name="Kalinowski J."/>
            <person name="Ruckert C."/>
        </authorList>
    </citation>
    <scope>NUCLEOTIDE SEQUENCE</scope>
    <source>
        <strain evidence="2">CGMCC 1.15447</strain>
    </source>
</reference>
<reference evidence="2" key="2">
    <citation type="submission" date="2020-09" db="EMBL/GenBank/DDBJ databases">
        <authorList>
            <person name="Sun Q."/>
            <person name="Zhou Y."/>
        </authorList>
    </citation>
    <scope>NUCLEOTIDE SEQUENCE</scope>
    <source>
        <strain evidence="2">CGMCC 1.15447</strain>
    </source>
</reference>
<feature type="signal peptide" evidence="1">
    <location>
        <begin position="1"/>
        <end position="25"/>
    </location>
</feature>
<protein>
    <recommendedName>
        <fullName evidence="4">Outer membrane protein beta-barrel domain-containing protein</fullName>
    </recommendedName>
</protein>
<comment type="caution">
    <text evidence="2">The sequence shown here is derived from an EMBL/GenBank/DDBJ whole genome shotgun (WGS) entry which is preliminary data.</text>
</comment>
<keyword evidence="3" id="KW-1185">Reference proteome</keyword>
<organism evidence="2 3">
    <name type="scientific">Edaphobacter acidisoli</name>
    <dbReference type="NCBI Taxonomy" id="2040573"/>
    <lineage>
        <taxon>Bacteria</taxon>
        <taxon>Pseudomonadati</taxon>
        <taxon>Acidobacteriota</taxon>
        <taxon>Terriglobia</taxon>
        <taxon>Terriglobales</taxon>
        <taxon>Acidobacteriaceae</taxon>
        <taxon>Edaphobacter</taxon>
    </lineage>
</organism>